<evidence type="ECO:0000313" key="8">
    <source>
        <dbReference type="EMBL" id="CAD7645123.1"/>
    </source>
</evidence>
<proteinExistence type="predicted"/>
<dbReference type="Proteomes" id="UP000728032">
    <property type="component" value="Unassembled WGS sequence"/>
</dbReference>
<dbReference type="Pfam" id="PF00069">
    <property type="entry name" value="Pkinase"/>
    <property type="match status" value="1"/>
</dbReference>
<evidence type="ECO:0000256" key="4">
    <source>
        <dbReference type="ARBA" id="ARBA00022777"/>
    </source>
</evidence>
<feature type="region of interest" description="Disordered" evidence="6">
    <location>
        <begin position="75"/>
        <end position="138"/>
    </location>
</feature>
<dbReference type="InterPro" id="IPR011009">
    <property type="entry name" value="Kinase-like_dom_sf"/>
</dbReference>
<feature type="domain" description="Protein kinase" evidence="7">
    <location>
        <begin position="66"/>
        <end position="415"/>
    </location>
</feature>
<dbReference type="EMBL" id="OC916742">
    <property type="protein sequence ID" value="CAD7645123.1"/>
    <property type="molecule type" value="Genomic_DNA"/>
</dbReference>
<evidence type="ECO:0000313" key="9">
    <source>
        <dbReference type="Proteomes" id="UP000728032"/>
    </source>
</evidence>
<dbReference type="SUPFAM" id="SSF56112">
    <property type="entry name" value="Protein kinase-like (PK-like)"/>
    <property type="match status" value="1"/>
</dbReference>
<gene>
    <name evidence="8" type="ORF">ONB1V03_LOCUS5044</name>
</gene>
<dbReference type="InterPro" id="IPR050117">
    <property type="entry name" value="MAPK"/>
</dbReference>
<keyword evidence="9" id="KW-1185">Reference proteome</keyword>
<dbReference type="PROSITE" id="PS00108">
    <property type="entry name" value="PROTEIN_KINASE_ST"/>
    <property type="match status" value="1"/>
</dbReference>
<evidence type="ECO:0000256" key="5">
    <source>
        <dbReference type="ARBA" id="ARBA00022840"/>
    </source>
</evidence>
<dbReference type="PANTHER" id="PTHR24055">
    <property type="entry name" value="MITOGEN-ACTIVATED PROTEIN KINASE"/>
    <property type="match status" value="1"/>
</dbReference>
<keyword evidence="1" id="KW-0723">Serine/threonine-protein kinase</keyword>
<feature type="compositionally biased region" description="Polar residues" evidence="6">
    <location>
        <begin position="203"/>
        <end position="223"/>
    </location>
</feature>
<keyword evidence="2" id="KW-0808">Transferase</keyword>
<dbReference type="InterPro" id="IPR008271">
    <property type="entry name" value="Ser/Thr_kinase_AS"/>
</dbReference>
<feature type="region of interest" description="Disordered" evidence="6">
    <location>
        <begin position="188"/>
        <end position="223"/>
    </location>
</feature>
<reference evidence="8" key="1">
    <citation type="submission" date="2020-11" db="EMBL/GenBank/DDBJ databases">
        <authorList>
            <person name="Tran Van P."/>
        </authorList>
    </citation>
    <scope>NUCLEOTIDE SEQUENCE</scope>
</reference>
<accession>A0A7R9QI65</accession>
<evidence type="ECO:0000256" key="6">
    <source>
        <dbReference type="SAM" id="MobiDB-lite"/>
    </source>
</evidence>
<evidence type="ECO:0000256" key="1">
    <source>
        <dbReference type="ARBA" id="ARBA00022527"/>
    </source>
</evidence>
<dbReference type="PROSITE" id="PS50011">
    <property type="entry name" value="PROTEIN_KINASE_DOM"/>
    <property type="match status" value="1"/>
</dbReference>
<protein>
    <recommendedName>
        <fullName evidence="7">Protein kinase domain-containing protein</fullName>
    </recommendedName>
</protein>
<evidence type="ECO:0000256" key="3">
    <source>
        <dbReference type="ARBA" id="ARBA00022741"/>
    </source>
</evidence>
<keyword evidence="4" id="KW-0418">Kinase</keyword>
<dbReference type="AlphaFoldDB" id="A0A7R9QI65"/>
<dbReference type="GO" id="GO:0004674">
    <property type="term" value="F:protein serine/threonine kinase activity"/>
    <property type="evidence" value="ECO:0007669"/>
    <property type="project" value="UniProtKB-KW"/>
</dbReference>
<evidence type="ECO:0000256" key="2">
    <source>
        <dbReference type="ARBA" id="ARBA00022679"/>
    </source>
</evidence>
<organism evidence="8">
    <name type="scientific">Oppiella nova</name>
    <dbReference type="NCBI Taxonomy" id="334625"/>
    <lineage>
        <taxon>Eukaryota</taxon>
        <taxon>Metazoa</taxon>
        <taxon>Ecdysozoa</taxon>
        <taxon>Arthropoda</taxon>
        <taxon>Chelicerata</taxon>
        <taxon>Arachnida</taxon>
        <taxon>Acari</taxon>
        <taxon>Acariformes</taxon>
        <taxon>Sarcoptiformes</taxon>
        <taxon>Oribatida</taxon>
        <taxon>Brachypylina</taxon>
        <taxon>Oppioidea</taxon>
        <taxon>Oppiidae</taxon>
        <taxon>Oppiella</taxon>
    </lineage>
</organism>
<sequence length="465" mass="52641">MVERKPGFWRLQESPHMDPIVPFSQKTMLWSEEGLEKCKKYVEMFSQMHPNIADSEANSLDEYYENSRRNSLKASTLSDNYSSTDVSSQTSMASKDISNTSEDSSQTQTIPRDVSYTSKDSFGKSDDNSTKSSAKSVISESSDGTISLVLSKDGFSKSPDSSAESSVVGFNASTNTSVISLQSSLMSSESDASSGSPVMAATMRSTLSTRKSKQSPLSESPTNVSEIDSYFGQQFHQKLIMPIINRYFVYQILRGLKYIHLANVLHRDLKPSNILVNSTCELKICDFGLGRVANPNYDHTGALTEYVATRWYRAPEIMLNTEMLDNRPLFLALNYVDHLNRILDVLGSPSVHDLNCIINPRTPTYIQSLPFRLKLTWVQKYPDANPYALDLLDRMLTFNPWQRITVDEALANPYLREYYDPQDEPVPDQPFTFEMESDDLPKEVLRELVVEETFRFHTRPYNLVA</sequence>
<dbReference type="OrthoDB" id="192887at2759"/>
<feature type="compositionally biased region" description="Polar residues" evidence="6">
    <location>
        <begin position="75"/>
        <end position="120"/>
    </location>
</feature>
<keyword evidence="5" id="KW-0067">ATP-binding</keyword>
<name>A0A7R9QI65_9ACAR</name>
<dbReference type="SMART" id="SM00220">
    <property type="entry name" value="S_TKc"/>
    <property type="match status" value="1"/>
</dbReference>
<dbReference type="InterPro" id="IPR000719">
    <property type="entry name" value="Prot_kinase_dom"/>
</dbReference>
<evidence type="ECO:0000259" key="7">
    <source>
        <dbReference type="PROSITE" id="PS50011"/>
    </source>
</evidence>
<dbReference type="Gene3D" id="1.10.510.10">
    <property type="entry name" value="Transferase(Phosphotransferase) domain 1"/>
    <property type="match status" value="1"/>
</dbReference>
<keyword evidence="3" id="KW-0547">Nucleotide-binding</keyword>
<dbReference type="FunFam" id="1.10.510.10:FF:000624">
    <property type="entry name" value="Mitogen-activated protein kinase"/>
    <property type="match status" value="1"/>
</dbReference>
<dbReference type="EMBL" id="CAJPVJ010001917">
    <property type="protein sequence ID" value="CAG2165504.1"/>
    <property type="molecule type" value="Genomic_DNA"/>
</dbReference>
<dbReference type="GO" id="GO:0005524">
    <property type="term" value="F:ATP binding"/>
    <property type="evidence" value="ECO:0007669"/>
    <property type="project" value="UniProtKB-KW"/>
</dbReference>